<evidence type="ECO:0000256" key="2">
    <source>
        <dbReference type="ARBA" id="ARBA00023033"/>
    </source>
</evidence>
<evidence type="ECO:0000313" key="4">
    <source>
        <dbReference type="EMBL" id="GAN79235.1"/>
    </source>
</evidence>
<keyword evidence="2 4" id="KW-0503">Monooxygenase</keyword>
<evidence type="ECO:0000313" key="5">
    <source>
        <dbReference type="Proteomes" id="UP000032668"/>
    </source>
</evidence>
<dbReference type="InterPro" id="IPR036188">
    <property type="entry name" value="FAD/NAD-bd_sf"/>
</dbReference>
<dbReference type="GO" id="GO:0004497">
    <property type="term" value="F:monooxygenase activity"/>
    <property type="evidence" value="ECO:0007669"/>
    <property type="project" value="UniProtKB-KW"/>
</dbReference>
<protein>
    <submittedName>
        <fullName evidence="4">FAD binding monooxygenase</fullName>
    </submittedName>
</protein>
<dbReference type="STRING" id="1120923.SAMN02746095_03525"/>
<dbReference type="RefSeq" id="WP_048877702.1">
    <property type="nucleotide sequence ID" value="NZ_BANC01000019.1"/>
</dbReference>
<proteinExistence type="predicted"/>
<sequence length="378" mass="40151">MGLIKNCLIVGGGIGGMCAAIELAKRGVEVELVEINPDWNAAGAGITLGGATLRALRQVGVVDEVLAHGGYWSEIDICAADGTVLRTNPLEHAVGAEDLPAASGILRPALADILRRATERAGAKARVGVTFNTLAQDEAGVNVCLTDGSSGRYDLVIGADGVNSKVREVVFPDAPAPRFTGQGSWRAIVPRTRRNSTILMGETAKAGLNPVSDTQGYLFLLDKRAGMEFLELQTWPHLLAGLLEEFGGAVKEFREKLQDGGDLSSCSIVYRPLAGLMVPGPWHKGRVVLLGDTVHATTPHLAMGAGIAVEGAVVLAEELFRCHSLEGALISYAGRRYDRARLVVSSSLRLGEIEQHGGSRDEHYEVMAHAMHELTLPI</sequence>
<evidence type="ECO:0000259" key="3">
    <source>
        <dbReference type="Pfam" id="PF01494"/>
    </source>
</evidence>
<keyword evidence="1" id="KW-0560">Oxidoreductase</keyword>
<evidence type="ECO:0000256" key="1">
    <source>
        <dbReference type="ARBA" id="ARBA00023002"/>
    </source>
</evidence>
<dbReference type="Pfam" id="PF01494">
    <property type="entry name" value="FAD_binding_3"/>
    <property type="match status" value="1"/>
</dbReference>
<dbReference type="PANTHER" id="PTHR13789:SF309">
    <property type="entry name" value="PUTATIVE (AFU_ORTHOLOGUE AFUA_6G14510)-RELATED"/>
    <property type="match status" value="1"/>
</dbReference>
<dbReference type="InterPro" id="IPR050493">
    <property type="entry name" value="FAD-dep_Monooxygenase_BioMet"/>
</dbReference>
<reference evidence="4 5" key="1">
    <citation type="submission" date="2012-11" db="EMBL/GenBank/DDBJ databases">
        <title>Whole genome sequence of Acidocella aminolytica 101 = DSM 11237.</title>
        <authorList>
            <person name="Azuma Y."/>
            <person name="Higashiura N."/>
            <person name="Hirakawa H."/>
            <person name="Matsushita K."/>
        </authorList>
    </citation>
    <scope>NUCLEOTIDE SEQUENCE [LARGE SCALE GENOMIC DNA]</scope>
    <source>
        <strain evidence="5">101 / DSM 11237</strain>
    </source>
</reference>
<keyword evidence="5" id="KW-1185">Reference proteome</keyword>
<dbReference type="AlphaFoldDB" id="A0A0D6PBV1"/>
<gene>
    <name evidence="4" type="ORF">Aam_019_015</name>
</gene>
<name>A0A0D6PBV1_9PROT</name>
<accession>A0A0D6PBV1</accession>
<dbReference type="InterPro" id="IPR002938">
    <property type="entry name" value="FAD-bd"/>
</dbReference>
<dbReference type="GO" id="GO:0071949">
    <property type="term" value="F:FAD binding"/>
    <property type="evidence" value="ECO:0007669"/>
    <property type="project" value="InterPro"/>
</dbReference>
<dbReference type="OrthoDB" id="4230779at2"/>
<feature type="domain" description="FAD-binding" evidence="3">
    <location>
        <begin position="7"/>
        <end position="345"/>
    </location>
</feature>
<dbReference type="Proteomes" id="UP000032668">
    <property type="component" value="Unassembled WGS sequence"/>
</dbReference>
<comment type="caution">
    <text evidence="4">The sequence shown here is derived from an EMBL/GenBank/DDBJ whole genome shotgun (WGS) entry which is preliminary data.</text>
</comment>
<dbReference type="EMBL" id="BANC01000019">
    <property type="protein sequence ID" value="GAN79235.1"/>
    <property type="molecule type" value="Genomic_DNA"/>
</dbReference>
<dbReference type="Gene3D" id="3.50.50.60">
    <property type="entry name" value="FAD/NAD(P)-binding domain"/>
    <property type="match status" value="1"/>
</dbReference>
<dbReference type="PANTHER" id="PTHR13789">
    <property type="entry name" value="MONOOXYGENASE"/>
    <property type="match status" value="1"/>
</dbReference>
<organism evidence="4 5">
    <name type="scientific">Acidocella aminolytica 101 = DSM 11237</name>
    <dbReference type="NCBI Taxonomy" id="1120923"/>
    <lineage>
        <taxon>Bacteria</taxon>
        <taxon>Pseudomonadati</taxon>
        <taxon>Pseudomonadota</taxon>
        <taxon>Alphaproteobacteria</taxon>
        <taxon>Acetobacterales</taxon>
        <taxon>Acidocellaceae</taxon>
        <taxon>Acidocella</taxon>
    </lineage>
</organism>
<dbReference type="NCBIfam" id="NF005313">
    <property type="entry name" value="PRK06847.1"/>
    <property type="match status" value="1"/>
</dbReference>
<dbReference type="PRINTS" id="PR00420">
    <property type="entry name" value="RNGMNOXGNASE"/>
</dbReference>
<dbReference type="SUPFAM" id="SSF51905">
    <property type="entry name" value="FAD/NAD(P)-binding domain"/>
    <property type="match status" value="1"/>
</dbReference>